<evidence type="ECO:0000256" key="1">
    <source>
        <dbReference type="SAM" id="Phobius"/>
    </source>
</evidence>
<feature type="transmembrane region" description="Helical" evidence="1">
    <location>
        <begin position="97"/>
        <end position="115"/>
    </location>
</feature>
<feature type="transmembrane region" description="Helical" evidence="1">
    <location>
        <begin position="258"/>
        <end position="275"/>
    </location>
</feature>
<feature type="transmembrane region" description="Helical" evidence="1">
    <location>
        <begin position="220"/>
        <end position="238"/>
    </location>
</feature>
<evidence type="ECO:0000313" key="3">
    <source>
        <dbReference type="Proteomes" id="UP000494245"/>
    </source>
</evidence>
<keyword evidence="3" id="KW-1185">Reference proteome</keyword>
<feature type="transmembrane region" description="Helical" evidence="1">
    <location>
        <begin position="127"/>
        <end position="144"/>
    </location>
</feature>
<name>A0A6V8LR48_9BACT</name>
<dbReference type="Proteomes" id="UP000494245">
    <property type="component" value="Unassembled WGS sequence"/>
</dbReference>
<proteinExistence type="predicted"/>
<dbReference type="EMBL" id="BLTE01000013">
    <property type="protein sequence ID" value="GFK94963.1"/>
    <property type="molecule type" value="Genomic_DNA"/>
</dbReference>
<feature type="transmembrane region" description="Helical" evidence="1">
    <location>
        <begin position="62"/>
        <end position="85"/>
    </location>
</feature>
<comment type="caution">
    <text evidence="2">The sequence shown here is derived from an EMBL/GenBank/DDBJ whole genome shotgun (WGS) entry which is preliminary data.</text>
</comment>
<keyword evidence="1" id="KW-1133">Transmembrane helix</keyword>
<protein>
    <submittedName>
        <fullName evidence="2">Uncharacterized protein</fullName>
    </submittedName>
</protein>
<dbReference type="RefSeq" id="WP_173085555.1">
    <property type="nucleotide sequence ID" value="NZ_BLTE01000013.1"/>
</dbReference>
<sequence>MEPGALIPAADAIPASPWFFRVLLDATFAVHLIFMNLMFGLALLGFARALRDAPGLDRQAGLAPNLTALAVNLGVAPLLFVQTLYGQFFYVSSTLMAVWWFGVVLAVMGAYALAYRQKYAFHAGRGPGVWTWALMCLLLLYTSLAQTHNAVLLVRPDLWRGYFADPSGTLTAWADPTVIPRWLHFVLASVALGGLALAMIGHGRAKRRDPHGEEIRREGLAWFCWATVLQAGVGSWWLMALPRNMIPAFMGADKAATGLLAAGVALTLAAVVFAFRGRLMAAAGAGALTVLVMTALRGVLRSLYLDPLFDPATLPVTPEPSTTAMFLGCVVLSLAVILWASGMPKVDRKGA</sequence>
<keyword evidence="1" id="KW-0472">Membrane</keyword>
<feature type="transmembrane region" description="Helical" evidence="1">
    <location>
        <begin position="324"/>
        <end position="342"/>
    </location>
</feature>
<evidence type="ECO:0000313" key="2">
    <source>
        <dbReference type="EMBL" id="GFK94963.1"/>
    </source>
</evidence>
<dbReference type="AlphaFoldDB" id="A0A6V8LR48"/>
<reference evidence="2 3" key="1">
    <citation type="submission" date="2020-04" db="EMBL/GenBank/DDBJ databases">
        <authorList>
            <consortium name="Desulfovibrio sp. FSS-1 genome sequencing consortium"/>
            <person name="Shimoshige H."/>
            <person name="Kobayashi H."/>
            <person name="Maekawa T."/>
        </authorList>
    </citation>
    <scope>NUCLEOTIDE SEQUENCE [LARGE SCALE GENOMIC DNA]</scope>
    <source>
        <strain evidence="2 3">SIID29052-01</strain>
    </source>
</reference>
<reference evidence="2 3" key="2">
    <citation type="submission" date="2020-05" db="EMBL/GenBank/DDBJ databases">
        <title>Draft genome sequence of Desulfovibrio sp. strainFSS-1.</title>
        <authorList>
            <person name="Shimoshige H."/>
            <person name="Kobayashi H."/>
            <person name="Maekawa T."/>
        </authorList>
    </citation>
    <scope>NUCLEOTIDE SEQUENCE [LARGE SCALE GENOMIC DNA]</scope>
    <source>
        <strain evidence="2 3">SIID29052-01</strain>
    </source>
</reference>
<feature type="transmembrane region" description="Helical" evidence="1">
    <location>
        <begin position="28"/>
        <end position="50"/>
    </location>
</feature>
<feature type="transmembrane region" description="Helical" evidence="1">
    <location>
        <begin position="282"/>
        <end position="304"/>
    </location>
</feature>
<gene>
    <name evidence="2" type="ORF">NNJEOMEG_02811</name>
</gene>
<accession>A0A6V8LR48</accession>
<feature type="transmembrane region" description="Helical" evidence="1">
    <location>
        <begin position="182"/>
        <end position="200"/>
    </location>
</feature>
<organism evidence="2 3">
    <name type="scientific">Fundidesulfovibrio magnetotacticus</name>
    <dbReference type="NCBI Taxonomy" id="2730080"/>
    <lineage>
        <taxon>Bacteria</taxon>
        <taxon>Pseudomonadati</taxon>
        <taxon>Thermodesulfobacteriota</taxon>
        <taxon>Desulfovibrionia</taxon>
        <taxon>Desulfovibrionales</taxon>
        <taxon>Desulfovibrionaceae</taxon>
        <taxon>Fundidesulfovibrio</taxon>
    </lineage>
</organism>
<keyword evidence="1" id="KW-0812">Transmembrane</keyword>